<protein>
    <submittedName>
        <fullName evidence="2">Uncharacterized protein</fullName>
    </submittedName>
</protein>
<evidence type="ECO:0000256" key="1">
    <source>
        <dbReference type="SAM" id="MobiDB-lite"/>
    </source>
</evidence>
<name>A0A6N7XXF3_9FIRM</name>
<sequence>MKIRILGFGVLIGILLCSIAVNAEEYDRKGEESPLAMERMYSVPHKIYGRKKNRNRIRRVYGKYQLPPDAKVGDIIKTKRGYKQITGIYENGRFRMKNLEKKHTGKRKTKEKKRYNQKTRGKER</sequence>
<dbReference type="EMBL" id="VULP01000004">
    <property type="protein sequence ID" value="MSU81499.1"/>
    <property type="molecule type" value="Genomic_DNA"/>
</dbReference>
<organism evidence="2 3">
    <name type="scientific">Anaerobutyricum soehngenii</name>
    <dbReference type="NCBI Taxonomy" id="105843"/>
    <lineage>
        <taxon>Bacteria</taxon>
        <taxon>Bacillati</taxon>
        <taxon>Bacillota</taxon>
        <taxon>Clostridia</taxon>
        <taxon>Lachnospirales</taxon>
        <taxon>Lachnospiraceae</taxon>
        <taxon>Anaerobutyricum</taxon>
    </lineage>
</organism>
<dbReference type="RefSeq" id="WP_021907676.1">
    <property type="nucleotide sequence ID" value="NZ_CAXYLQ010000014.1"/>
</dbReference>
<comment type="caution">
    <text evidence="2">The sequence shown here is derived from an EMBL/GenBank/DDBJ whole genome shotgun (WGS) entry which is preliminary data.</text>
</comment>
<feature type="compositionally biased region" description="Basic residues" evidence="1">
    <location>
        <begin position="103"/>
        <end position="124"/>
    </location>
</feature>
<gene>
    <name evidence="2" type="ORF">FYJ25_03775</name>
</gene>
<evidence type="ECO:0000313" key="3">
    <source>
        <dbReference type="Proteomes" id="UP000433359"/>
    </source>
</evidence>
<dbReference type="Proteomes" id="UP000433359">
    <property type="component" value="Unassembled WGS sequence"/>
</dbReference>
<dbReference type="AlphaFoldDB" id="A0A6N7XXF3"/>
<evidence type="ECO:0000313" key="2">
    <source>
        <dbReference type="EMBL" id="MSU81499.1"/>
    </source>
</evidence>
<reference evidence="2 3" key="1">
    <citation type="submission" date="2019-08" db="EMBL/GenBank/DDBJ databases">
        <title>In-depth cultivation of the pig gut microbiome towards novel bacterial diversity and tailored functional studies.</title>
        <authorList>
            <person name="Wylensek D."/>
            <person name="Hitch T.C.A."/>
            <person name="Clavel T."/>
        </authorList>
    </citation>
    <scope>NUCLEOTIDE SEQUENCE [LARGE SCALE GENOMIC DNA]</scope>
    <source>
        <strain evidence="2 3">BSM-383-APC-4H</strain>
    </source>
</reference>
<accession>A0A6N7XXF3</accession>
<feature type="region of interest" description="Disordered" evidence="1">
    <location>
        <begin position="96"/>
        <end position="124"/>
    </location>
</feature>
<proteinExistence type="predicted"/>